<keyword evidence="4" id="KW-1185">Reference proteome</keyword>
<dbReference type="EMBL" id="JAHLQT010030594">
    <property type="protein sequence ID" value="KAG7160827.1"/>
    <property type="molecule type" value="Genomic_DNA"/>
</dbReference>
<feature type="domain" description="DUF7041" evidence="2">
    <location>
        <begin position="51"/>
        <end position="114"/>
    </location>
</feature>
<evidence type="ECO:0000259" key="2">
    <source>
        <dbReference type="Pfam" id="PF23055"/>
    </source>
</evidence>
<protein>
    <recommendedName>
        <fullName evidence="2">DUF7041 domain-containing protein</fullName>
    </recommendedName>
</protein>
<evidence type="ECO:0000313" key="4">
    <source>
        <dbReference type="Proteomes" id="UP000747542"/>
    </source>
</evidence>
<name>A0A8J5JLZ8_HOMAM</name>
<reference evidence="3" key="1">
    <citation type="journal article" date="2021" name="Sci. Adv.">
        <title>The American lobster genome reveals insights on longevity, neural, and immune adaptations.</title>
        <authorList>
            <person name="Polinski J.M."/>
            <person name="Zimin A.V."/>
            <person name="Clark K.F."/>
            <person name="Kohn A.B."/>
            <person name="Sadowski N."/>
            <person name="Timp W."/>
            <person name="Ptitsyn A."/>
            <person name="Khanna P."/>
            <person name="Romanova D.Y."/>
            <person name="Williams P."/>
            <person name="Greenwood S.J."/>
            <person name="Moroz L.L."/>
            <person name="Walt D.R."/>
            <person name="Bodnar A.G."/>
        </authorList>
    </citation>
    <scope>NUCLEOTIDE SEQUENCE</scope>
    <source>
        <strain evidence="3">GMGI-L3</strain>
    </source>
</reference>
<dbReference type="InterPro" id="IPR055469">
    <property type="entry name" value="DUF7041"/>
</dbReference>
<dbReference type="PANTHER" id="PTHR33327:SF3">
    <property type="entry name" value="RNA-DIRECTED DNA POLYMERASE"/>
    <property type="match status" value="1"/>
</dbReference>
<sequence>MRSCYHVSTRCILCCSSCRRRCCAVYSRPSCRSTLHWLRPGALATAAQQLLTACRITASATKCHHAVSMLPPTVAMEVRHILTAPPTEGPFEKLCLALRARLGASSRQHMQQLLRDEFLGDCKPSQLLRGLRHLLSTTSTTSEDLILQPLFLQHLQANAQAALSIFPENTSLNVMAESADRFMEASSSMTASVSSVTPALQTSPALAPDYSLPSPQPDENRQPVTVPAYLLDALIGALNSVQIASLSPCECRHRPDSHCGDSRQRHQQQSRSPSPAGHRLSGQSNNLCFYHHCFGDWALRCQLPCSWSGKES</sequence>
<dbReference type="PANTHER" id="PTHR33327">
    <property type="entry name" value="ENDONUCLEASE"/>
    <property type="match status" value="1"/>
</dbReference>
<proteinExistence type="predicted"/>
<dbReference type="Pfam" id="PF23055">
    <property type="entry name" value="DUF7041"/>
    <property type="match status" value="1"/>
</dbReference>
<dbReference type="Proteomes" id="UP000747542">
    <property type="component" value="Unassembled WGS sequence"/>
</dbReference>
<evidence type="ECO:0000313" key="3">
    <source>
        <dbReference type="EMBL" id="KAG7160827.1"/>
    </source>
</evidence>
<gene>
    <name evidence="3" type="ORF">Hamer_G007584</name>
</gene>
<organism evidence="3 4">
    <name type="scientific">Homarus americanus</name>
    <name type="common">American lobster</name>
    <dbReference type="NCBI Taxonomy" id="6706"/>
    <lineage>
        <taxon>Eukaryota</taxon>
        <taxon>Metazoa</taxon>
        <taxon>Ecdysozoa</taxon>
        <taxon>Arthropoda</taxon>
        <taxon>Crustacea</taxon>
        <taxon>Multicrustacea</taxon>
        <taxon>Malacostraca</taxon>
        <taxon>Eumalacostraca</taxon>
        <taxon>Eucarida</taxon>
        <taxon>Decapoda</taxon>
        <taxon>Pleocyemata</taxon>
        <taxon>Astacidea</taxon>
        <taxon>Nephropoidea</taxon>
        <taxon>Nephropidae</taxon>
        <taxon>Homarus</taxon>
    </lineage>
</organism>
<accession>A0A8J5JLZ8</accession>
<evidence type="ECO:0000256" key="1">
    <source>
        <dbReference type="SAM" id="MobiDB-lite"/>
    </source>
</evidence>
<comment type="caution">
    <text evidence="3">The sequence shown here is derived from an EMBL/GenBank/DDBJ whole genome shotgun (WGS) entry which is preliminary data.</text>
</comment>
<feature type="region of interest" description="Disordered" evidence="1">
    <location>
        <begin position="256"/>
        <end position="279"/>
    </location>
</feature>
<dbReference type="AlphaFoldDB" id="A0A8J5JLZ8"/>
<dbReference type="OrthoDB" id="6377149at2759"/>